<dbReference type="AlphaFoldDB" id="A0A1B6PAU6"/>
<protein>
    <submittedName>
        <fullName evidence="1">Uncharacterized protein</fullName>
    </submittedName>
</protein>
<dbReference type="InParanoid" id="A0A1B6PAU6"/>
<reference evidence="1 2" key="1">
    <citation type="journal article" date="2009" name="Nature">
        <title>The Sorghum bicolor genome and the diversification of grasses.</title>
        <authorList>
            <person name="Paterson A.H."/>
            <person name="Bowers J.E."/>
            <person name="Bruggmann R."/>
            <person name="Dubchak I."/>
            <person name="Grimwood J."/>
            <person name="Gundlach H."/>
            <person name="Haberer G."/>
            <person name="Hellsten U."/>
            <person name="Mitros T."/>
            <person name="Poliakov A."/>
            <person name="Schmutz J."/>
            <person name="Spannagl M."/>
            <person name="Tang H."/>
            <person name="Wang X."/>
            <person name="Wicker T."/>
            <person name="Bharti A.K."/>
            <person name="Chapman J."/>
            <person name="Feltus F.A."/>
            <person name="Gowik U."/>
            <person name="Grigoriev I.V."/>
            <person name="Lyons E."/>
            <person name="Maher C.A."/>
            <person name="Martis M."/>
            <person name="Narechania A."/>
            <person name="Otillar R.P."/>
            <person name="Penning B.W."/>
            <person name="Salamov A.A."/>
            <person name="Wang Y."/>
            <person name="Zhang L."/>
            <person name="Carpita N.C."/>
            <person name="Freeling M."/>
            <person name="Gingle A.R."/>
            <person name="Hash C.T."/>
            <person name="Keller B."/>
            <person name="Klein P."/>
            <person name="Kresovich S."/>
            <person name="McCann M.C."/>
            <person name="Ming R."/>
            <person name="Peterson D.G."/>
            <person name="Mehboob-ur-Rahman"/>
            <person name="Ware D."/>
            <person name="Westhoff P."/>
            <person name="Mayer K.F."/>
            <person name="Messing J."/>
            <person name="Rokhsar D.S."/>
        </authorList>
    </citation>
    <scope>NUCLEOTIDE SEQUENCE [LARGE SCALE GENOMIC DNA]</scope>
    <source>
        <strain evidence="2">cv. BTx623</strain>
    </source>
</reference>
<accession>A0A1B6PAU6</accession>
<dbReference type="Proteomes" id="UP000000768">
    <property type="component" value="Chromosome 8"/>
</dbReference>
<reference evidence="2" key="2">
    <citation type="journal article" date="2018" name="Plant J.">
        <title>The Sorghum bicolor reference genome: improved assembly, gene annotations, a transcriptome atlas, and signatures of genome organization.</title>
        <authorList>
            <person name="McCormick R.F."/>
            <person name="Truong S.K."/>
            <person name="Sreedasyam A."/>
            <person name="Jenkins J."/>
            <person name="Shu S."/>
            <person name="Sims D."/>
            <person name="Kennedy M."/>
            <person name="Amirebrahimi M."/>
            <person name="Weers B.D."/>
            <person name="McKinley B."/>
            <person name="Mattison A."/>
            <person name="Morishige D.T."/>
            <person name="Grimwood J."/>
            <person name="Schmutz J."/>
            <person name="Mullet J.E."/>
        </authorList>
    </citation>
    <scope>NUCLEOTIDE SEQUENCE [LARGE SCALE GENOMIC DNA]</scope>
    <source>
        <strain evidence="2">cv. BTx623</strain>
    </source>
</reference>
<name>A0A1B6PAU6_SORBI</name>
<sequence length="72" mass="8630">MHPLWSYRVPWSPLIIHLKEVYNLIILRLYSFSCDALCLKKNSTRGRDVPLIFVLRRWCHDLNPGWLNQPLL</sequence>
<keyword evidence="2" id="KW-1185">Reference proteome</keyword>
<gene>
    <name evidence="1" type="ORF">SORBI_3008G017500</name>
</gene>
<dbReference type="EMBL" id="CM000767">
    <property type="protein sequence ID" value="KXG22860.1"/>
    <property type="molecule type" value="Genomic_DNA"/>
</dbReference>
<organism evidence="1 2">
    <name type="scientific">Sorghum bicolor</name>
    <name type="common">Sorghum</name>
    <name type="synonym">Sorghum vulgare</name>
    <dbReference type="NCBI Taxonomy" id="4558"/>
    <lineage>
        <taxon>Eukaryota</taxon>
        <taxon>Viridiplantae</taxon>
        <taxon>Streptophyta</taxon>
        <taxon>Embryophyta</taxon>
        <taxon>Tracheophyta</taxon>
        <taxon>Spermatophyta</taxon>
        <taxon>Magnoliopsida</taxon>
        <taxon>Liliopsida</taxon>
        <taxon>Poales</taxon>
        <taxon>Poaceae</taxon>
        <taxon>PACMAD clade</taxon>
        <taxon>Panicoideae</taxon>
        <taxon>Andropogonodae</taxon>
        <taxon>Andropogoneae</taxon>
        <taxon>Sorghinae</taxon>
        <taxon>Sorghum</taxon>
    </lineage>
</organism>
<evidence type="ECO:0000313" key="1">
    <source>
        <dbReference type="EMBL" id="KXG22860.1"/>
    </source>
</evidence>
<dbReference type="Gramene" id="KXG22860">
    <property type="protein sequence ID" value="KXG22860"/>
    <property type="gene ID" value="SORBI_3008G017500"/>
</dbReference>
<proteinExistence type="predicted"/>
<evidence type="ECO:0000313" key="2">
    <source>
        <dbReference type="Proteomes" id="UP000000768"/>
    </source>
</evidence>